<evidence type="ECO:0000313" key="2">
    <source>
        <dbReference type="EMBL" id="GAA3017527.1"/>
    </source>
</evidence>
<evidence type="ECO:0000259" key="1">
    <source>
        <dbReference type="PROSITE" id="PS50937"/>
    </source>
</evidence>
<dbReference type="Proteomes" id="UP001501577">
    <property type="component" value="Unassembled WGS sequence"/>
</dbReference>
<dbReference type="SMART" id="SM00422">
    <property type="entry name" value="HTH_MERR"/>
    <property type="match status" value="1"/>
</dbReference>
<dbReference type="RefSeq" id="WP_068709651.1">
    <property type="nucleotide sequence ID" value="NZ_BAAAXQ010000039.1"/>
</dbReference>
<sequence length="107" mass="12477">MYEDFDPNLVKKMAVSIGDASKITGVPIRKIRYWEEKNYIQSVVDGEHVNRKYDYYALKTIVLIDELVEEGFTLDKAAEKVQNRINKINHMHEAMEKNIESDDGKNK</sequence>
<name>A0ABN3Y3Z0_9ENTE</name>
<organism evidence="2 3">
    <name type="scientific">Tetragenococcus solitarius</name>
    <dbReference type="NCBI Taxonomy" id="71453"/>
    <lineage>
        <taxon>Bacteria</taxon>
        <taxon>Bacillati</taxon>
        <taxon>Bacillota</taxon>
        <taxon>Bacilli</taxon>
        <taxon>Lactobacillales</taxon>
        <taxon>Enterococcaceae</taxon>
        <taxon>Tetragenococcus</taxon>
    </lineage>
</organism>
<protein>
    <submittedName>
        <fullName evidence="2">MerR family transcriptional regulator</fullName>
    </submittedName>
</protein>
<comment type="caution">
    <text evidence="2">The sequence shown here is derived from an EMBL/GenBank/DDBJ whole genome shotgun (WGS) entry which is preliminary data.</text>
</comment>
<accession>A0ABN3Y3Z0</accession>
<feature type="domain" description="HTH merR-type" evidence="1">
    <location>
        <begin position="14"/>
        <end position="83"/>
    </location>
</feature>
<dbReference type="Pfam" id="PF13411">
    <property type="entry name" value="MerR_1"/>
    <property type="match status" value="1"/>
</dbReference>
<dbReference type="PROSITE" id="PS50937">
    <property type="entry name" value="HTH_MERR_2"/>
    <property type="match status" value="1"/>
</dbReference>
<dbReference type="Gene3D" id="1.10.1660.10">
    <property type="match status" value="1"/>
</dbReference>
<proteinExistence type="predicted"/>
<reference evidence="2 3" key="1">
    <citation type="journal article" date="2019" name="Int. J. Syst. Evol. Microbiol.">
        <title>The Global Catalogue of Microorganisms (GCM) 10K type strain sequencing project: providing services to taxonomists for standard genome sequencing and annotation.</title>
        <authorList>
            <consortium name="The Broad Institute Genomics Platform"/>
            <consortium name="The Broad Institute Genome Sequencing Center for Infectious Disease"/>
            <person name="Wu L."/>
            <person name="Ma J."/>
        </authorList>
    </citation>
    <scope>NUCLEOTIDE SEQUENCE [LARGE SCALE GENOMIC DNA]</scope>
    <source>
        <strain evidence="2 3">JCM 8736</strain>
    </source>
</reference>
<dbReference type="EMBL" id="BAAAXQ010000039">
    <property type="protein sequence ID" value="GAA3017527.1"/>
    <property type="molecule type" value="Genomic_DNA"/>
</dbReference>
<gene>
    <name evidence="2" type="ORF">GCM10019998_12170</name>
</gene>
<evidence type="ECO:0000313" key="3">
    <source>
        <dbReference type="Proteomes" id="UP001501577"/>
    </source>
</evidence>
<dbReference type="SUPFAM" id="SSF46955">
    <property type="entry name" value="Putative DNA-binding domain"/>
    <property type="match status" value="1"/>
</dbReference>
<dbReference type="InterPro" id="IPR000551">
    <property type="entry name" value="MerR-type_HTH_dom"/>
</dbReference>
<keyword evidence="3" id="KW-1185">Reference proteome</keyword>
<dbReference type="InterPro" id="IPR009061">
    <property type="entry name" value="DNA-bd_dom_put_sf"/>
</dbReference>